<keyword evidence="1" id="KW-1133">Transmembrane helix</keyword>
<sequence>MKNMQIFCTFEDHSYLEIAISNLVKNGIEKDKIFAIPLDNRPEASKIFDTLHRSDGKSVIDIAMPLATAFAVVLASIGFELEWGPIYWGLIGAVFGFLIGLAIRLIQYFIIEKKTYKLKGKQSEVILIVECDSSKGEQIEKILWEHLALGLAKILR</sequence>
<dbReference type="EMBL" id="JBHLTP010000022">
    <property type="protein sequence ID" value="MFC0525766.1"/>
    <property type="molecule type" value="Genomic_DNA"/>
</dbReference>
<name>A0ABV6LTL6_9BACI</name>
<evidence type="ECO:0000313" key="3">
    <source>
        <dbReference type="Proteomes" id="UP001589836"/>
    </source>
</evidence>
<evidence type="ECO:0000313" key="2">
    <source>
        <dbReference type="EMBL" id="MFC0525766.1"/>
    </source>
</evidence>
<protein>
    <submittedName>
        <fullName evidence="2">Uncharacterized protein</fullName>
    </submittedName>
</protein>
<reference evidence="2 3" key="1">
    <citation type="submission" date="2024-09" db="EMBL/GenBank/DDBJ databases">
        <authorList>
            <person name="Sun Q."/>
            <person name="Mori K."/>
        </authorList>
    </citation>
    <scope>NUCLEOTIDE SEQUENCE [LARGE SCALE GENOMIC DNA]</scope>
    <source>
        <strain evidence="2 3">NCAIM B.02529</strain>
    </source>
</reference>
<dbReference type="RefSeq" id="WP_377351448.1">
    <property type="nucleotide sequence ID" value="NZ_JBHLTP010000022.1"/>
</dbReference>
<organism evidence="2 3">
    <name type="scientific">Pontibacillus salicampi</name>
    <dbReference type="NCBI Taxonomy" id="1449801"/>
    <lineage>
        <taxon>Bacteria</taxon>
        <taxon>Bacillati</taxon>
        <taxon>Bacillota</taxon>
        <taxon>Bacilli</taxon>
        <taxon>Bacillales</taxon>
        <taxon>Bacillaceae</taxon>
        <taxon>Pontibacillus</taxon>
    </lineage>
</organism>
<feature type="transmembrane region" description="Helical" evidence="1">
    <location>
        <begin position="59"/>
        <end position="79"/>
    </location>
</feature>
<keyword evidence="1" id="KW-0812">Transmembrane</keyword>
<proteinExistence type="predicted"/>
<evidence type="ECO:0000256" key="1">
    <source>
        <dbReference type="SAM" id="Phobius"/>
    </source>
</evidence>
<keyword evidence="3" id="KW-1185">Reference proteome</keyword>
<feature type="transmembrane region" description="Helical" evidence="1">
    <location>
        <begin position="85"/>
        <end position="111"/>
    </location>
</feature>
<gene>
    <name evidence="2" type="ORF">ACFFGV_19495</name>
</gene>
<keyword evidence="1" id="KW-0472">Membrane</keyword>
<comment type="caution">
    <text evidence="2">The sequence shown here is derived from an EMBL/GenBank/DDBJ whole genome shotgun (WGS) entry which is preliminary data.</text>
</comment>
<dbReference type="Proteomes" id="UP001589836">
    <property type="component" value="Unassembled WGS sequence"/>
</dbReference>
<accession>A0ABV6LTL6</accession>